<proteinExistence type="predicted"/>
<organism evidence="2 3">
    <name type="scientific">Perkinsus olseni</name>
    <name type="common">Perkinsus atlanticus</name>
    <dbReference type="NCBI Taxonomy" id="32597"/>
    <lineage>
        <taxon>Eukaryota</taxon>
        <taxon>Sar</taxon>
        <taxon>Alveolata</taxon>
        <taxon>Perkinsozoa</taxon>
        <taxon>Perkinsea</taxon>
        <taxon>Perkinsida</taxon>
        <taxon>Perkinsidae</taxon>
        <taxon>Perkinsus</taxon>
    </lineage>
</organism>
<gene>
    <name evidence="2" type="ORF">FOZ63_022819</name>
</gene>
<evidence type="ECO:0000256" key="1">
    <source>
        <dbReference type="SAM" id="MobiDB-lite"/>
    </source>
</evidence>
<dbReference type="AlphaFoldDB" id="A0A7J6QE14"/>
<dbReference type="EMBL" id="JABANO010033632">
    <property type="protein sequence ID" value="KAF4706498.1"/>
    <property type="molecule type" value="Genomic_DNA"/>
</dbReference>
<dbReference type="Proteomes" id="UP000553632">
    <property type="component" value="Unassembled WGS sequence"/>
</dbReference>
<feature type="non-terminal residue" evidence="2">
    <location>
        <position position="100"/>
    </location>
</feature>
<reference evidence="2 3" key="1">
    <citation type="submission" date="2020-04" db="EMBL/GenBank/DDBJ databases">
        <title>Perkinsus olseni comparative genomics.</title>
        <authorList>
            <person name="Bogema D.R."/>
        </authorList>
    </citation>
    <scope>NUCLEOTIDE SEQUENCE [LARGE SCALE GENOMIC DNA]</scope>
    <source>
        <strain evidence="2 3">ATCC PRA-207</strain>
    </source>
</reference>
<protein>
    <submittedName>
        <fullName evidence="2">Uncharacterized protein</fullName>
    </submittedName>
</protein>
<keyword evidence="3" id="KW-1185">Reference proteome</keyword>
<evidence type="ECO:0000313" key="3">
    <source>
        <dbReference type="Proteomes" id="UP000553632"/>
    </source>
</evidence>
<feature type="compositionally biased region" description="Basic and acidic residues" evidence="1">
    <location>
        <begin position="69"/>
        <end position="80"/>
    </location>
</feature>
<evidence type="ECO:0000313" key="2">
    <source>
        <dbReference type="EMBL" id="KAF4706498.1"/>
    </source>
</evidence>
<feature type="non-terminal residue" evidence="2">
    <location>
        <position position="1"/>
    </location>
</feature>
<sequence>GWPWISSGVGIRESHRSGGCLGFVDACDLDPPPSISEWARGLSTERSCRMMASEVVSPVKELYSSRGEIGQHRTEGRADPELAEDGAGPVMRGGDYQQRQ</sequence>
<feature type="region of interest" description="Disordered" evidence="1">
    <location>
        <begin position="63"/>
        <end position="100"/>
    </location>
</feature>
<accession>A0A7J6QE14</accession>
<comment type="caution">
    <text evidence="2">The sequence shown here is derived from an EMBL/GenBank/DDBJ whole genome shotgun (WGS) entry which is preliminary data.</text>
</comment>
<name>A0A7J6QE14_PEROL</name>